<organism evidence="7 8">
    <name type="scientific">Plectus sambesii</name>
    <dbReference type="NCBI Taxonomy" id="2011161"/>
    <lineage>
        <taxon>Eukaryota</taxon>
        <taxon>Metazoa</taxon>
        <taxon>Ecdysozoa</taxon>
        <taxon>Nematoda</taxon>
        <taxon>Chromadorea</taxon>
        <taxon>Plectida</taxon>
        <taxon>Plectina</taxon>
        <taxon>Plectoidea</taxon>
        <taxon>Plectidae</taxon>
        <taxon>Plectus</taxon>
    </lineage>
</organism>
<dbReference type="AlphaFoldDB" id="A0A914WJE3"/>
<dbReference type="SMART" id="SM00297">
    <property type="entry name" value="BROMO"/>
    <property type="match status" value="2"/>
</dbReference>
<dbReference type="CDD" id="cd05497">
    <property type="entry name" value="Bromo_Brdt_I_like"/>
    <property type="match status" value="1"/>
</dbReference>
<feature type="compositionally biased region" description="Polar residues" evidence="4">
    <location>
        <begin position="1134"/>
        <end position="1152"/>
    </location>
</feature>
<dbReference type="Pfam" id="PF17105">
    <property type="entry name" value="BRD4_CDT"/>
    <property type="match status" value="1"/>
</dbReference>
<sequence length="1196" mass="130858">MDSQEKTTENGLSDTSPDHGDSDMLGEENGAVTTTADSMNGSPSAGDNALSIDTGSPSDSPTASERSTAAAPMSNGPSMDDHHEGGWESPRQEPVNGVVQPRVIPPLGKPTRHTNQLEYIQKEVLKPALRHKHAWPFSKPVDSIRLNLPDYHAVIKKPMDMGSIEKRLKNCYYYSAKDCMQDFMTMFNNCYTYNPPHFGIVGMAKGLEQLFLSKMANMPPELVFSNCYKFNQNEDDVTLMCRNLENLYREKIKTVPPEEVEISRPSAKRGKLKKPPSARPLVAARGSSTAFVLDCFHNATVQVPREPSAPSVMRPDSSSQLFTSEASISAPVVHTTTTPAPSTSTAEPLSVTASTSTAMTTGVVQPTIPSKALKGVKRKADTTTTFGDDIPSKIATRRESGRPIKKPAHFVDYGQMKPRYKGKFSEQMKYCQRVVSDFFSKKTKAFTWPFLEPVDVEGLKLQDYYEIIKNPMDLGTIKRKLDGRQYATPQELYDDVRLVCENCFKYNPPTDPVHQHGKTLLRFFEEKWRNMPDEPSPASTSSVDHAGGLLTPMTPNVKEEPAYDARLDEDTQLEAKMLQVQTEQAQYQIRVTVLQKQMQELLELKVKRTDARKAGLPVPPVPHSLLAGPSSLLAVASPLAPSMTTPVTSPPVPAASAMGASSAKKRVGRPKTKNSADSVINDVVTSVTGSASSVASASSPVVKPHPAPQEKATPVLQPQQQKRRGRQPGSKNKPKGESAAAAKKRDYDFDTDDEHSAEPMTYEEKRQLSLDINRLPGERLGRVVQIIESRESLKDFNPEEIEIDFETLKPATLRELEAYVASCLRKKPRKPYTPKNKSDLESKKKELEQKIQDLGGQVGPVAGGSQPSGAKGAKNKKDMAPSSTNHKGQAPGNLSASSDSSSSDSSSSDSSSSDSSDSESERTPGRKKASPPPAPPVRSSSPPVVSFPQLGSSHLAKEEKRDSSAASLLPRQPSAPSNTATAAPKKASTNGPPKMSPTDSKDLPTAASSTILDQLLPGDDNPRSNSKEKSSSPDGDDSCDSKPPTSATSIKNASSWSSLAALGQPKPSPLNKVTTTASFEQFRKQAKDKEERRKQLKREEDARKRQKELEEKERMRLADEQKAEREANEMLQRARQSTAAKPTASANTNTPDENGIALQREMLRQQEQERRQREAMANGVDLTSHMELMANFEANF</sequence>
<dbReference type="GO" id="GO:0006338">
    <property type="term" value="P:chromatin remodeling"/>
    <property type="evidence" value="ECO:0007669"/>
    <property type="project" value="TreeGrafter"/>
</dbReference>
<dbReference type="InterPro" id="IPR031354">
    <property type="entry name" value="BRD4_CDT"/>
</dbReference>
<feature type="compositionally biased region" description="Basic and acidic residues" evidence="4">
    <location>
        <begin position="743"/>
        <end position="764"/>
    </location>
</feature>
<reference evidence="8" key="1">
    <citation type="submission" date="2022-11" db="UniProtKB">
        <authorList>
            <consortium name="WormBaseParasite"/>
        </authorList>
    </citation>
    <scope>IDENTIFICATION</scope>
</reference>
<feature type="compositionally biased region" description="Polar residues" evidence="4">
    <location>
        <begin position="31"/>
        <end position="67"/>
    </location>
</feature>
<feature type="compositionally biased region" description="Polar residues" evidence="4">
    <location>
        <begin position="881"/>
        <end position="896"/>
    </location>
</feature>
<dbReference type="GO" id="GO:0006355">
    <property type="term" value="P:regulation of DNA-templated transcription"/>
    <property type="evidence" value="ECO:0007669"/>
    <property type="project" value="TreeGrafter"/>
</dbReference>
<dbReference type="Gene3D" id="1.20.1270.220">
    <property type="match status" value="1"/>
</dbReference>
<evidence type="ECO:0000313" key="8">
    <source>
        <dbReference type="WBParaSite" id="PSAMB.scaffold41size102001.g1084.t3"/>
    </source>
</evidence>
<feature type="compositionally biased region" description="Basic and acidic residues" evidence="4">
    <location>
        <begin position="836"/>
        <end position="851"/>
    </location>
</feature>
<feature type="region of interest" description="Disordered" evidence="4">
    <location>
        <begin position="1"/>
        <end position="114"/>
    </location>
</feature>
<protein>
    <submittedName>
        <fullName evidence="8">Bromodomain-containing protein 2</fullName>
    </submittedName>
</protein>
<feature type="compositionally biased region" description="Low complexity" evidence="4">
    <location>
        <begin position="974"/>
        <end position="990"/>
    </location>
</feature>
<dbReference type="InterPro" id="IPR036427">
    <property type="entry name" value="Bromodomain-like_sf"/>
</dbReference>
<dbReference type="InterPro" id="IPR018359">
    <property type="entry name" value="Bromodomain_CS"/>
</dbReference>
<feature type="region of interest" description="Disordered" evidence="4">
    <location>
        <begin position="693"/>
        <end position="764"/>
    </location>
</feature>
<feature type="compositionally biased region" description="Basic residues" evidence="4">
    <location>
        <begin position="266"/>
        <end position="276"/>
    </location>
</feature>
<dbReference type="PANTHER" id="PTHR22880">
    <property type="entry name" value="FALZ-RELATED BROMODOMAIN-CONTAINING PROTEINS"/>
    <property type="match status" value="1"/>
</dbReference>
<dbReference type="Pfam" id="PF00439">
    <property type="entry name" value="Bromodomain"/>
    <property type="match status" value="2"/>
</dbReference>
<name>A0A914WJE3_9BILA</name>
<evidence type="ECO:0000313" key="7">
    <source>
        <dbReference type="Proteomes" id="UP000887566"/>
    </source>
</evidence>
<dbReference type="PROSITE" id="PS51525">
    <property type="entry name" value="NET"/>
    <property type="match status" value="1"/>
</dbReference>
<evidence type="ECO:0000256" key="2">
    <source>
        <dbReference type="ARBA" id="ARBA00023117"/>
    </source>
</evidence>
<proteinExistence type="predicted"/>
<dbReference type="InterPro" id="IPR050935">
    <property type="entry name" value="Bromo_chromatin_reader"/>
</dbReference>
<feature type="compositionally biased region" description="Low complexity" evidence="4">
    <location>
        <begin position="693"/>
        <end position="704"/>
    </location>
</feature>
<dbReference type="CDD" id="cd05498">
    <property type="entry name" value="Bromo_Brdt_II_like"/>
    <property type="match status" value="1"/>
</dbReference>
<feature type="compositionally biased region" description="Basic and acidic residues" evidence="4">
    <location>
        <begin position="1020"/>
        <end position="1031"/>
    </location>
</feature>
<feature type="domain" description="Bromo" evidence="5">
    <location>
        <begin position="129"/>
        <end position="201"/>
    </location>
</feature>
<feature type="domain" description="NET" evidence="6">
    <location>
        <begin position="750"/>
        <end position="831"/>
    </location>
</feature>
<dbReference type="GO" id="GO:0000785">
    <property type="term" value="C:chromatin"/>
    <property type="evidence" value="ECO:0007669"/>
    <property type="project" value="TreeGrafter"/>
</dbReference>
<dbReference type="PANTHER" id="PTHR22880:SF225">
    <property type="entry name" value="BROMODOMAIN-CONTAINING PROTEIN BET-1-RELATED"/>
    <property type="match status" value="1"/>
</dbReference>
<feature type="compositionally biased region" description="Low complexity" evidence="4">
    <location>
        <begin position="897"/>
        <end position="915"/>
    </location>
</feature>
<dbReference type="PROSITE" id="PS50014">
    <property type="entry name" value="BROMODOMAIN_2"/>
    <property type="match status" value="2"/>
</dbReference>
<feature type="region of interest" description="Disordered" evidence="4">
    <location>
        <begin position="641"/>
        <end position="678"/>
    </location>
</feature>
<evidence type="ECO:0000256" key="4">
    <source>
        <dbReference type="SAM" id="MobiDB-lite"/>
    </source>
</evidence>
<feature type="compositionally biased region" description="Basic and acidic residues" evidence="4">
    <location>
        <begin position="1081"/>
        <end position="1128"/>
    </location>
</feature>
<keyword evidence="1" id="KW-0677">Repeat</keyword>
<dbReference type="FunFam" id="1.20.920.10:FF:000002">
    <property type="entry name" value="Bromodomain-containing protein 4"/>
    <property type="match status" value="1"/>
</dbReference>
<dbReference type="PROSITE" id="PS00633">
    <property type="entry name" value="BROMODOMAIN_1"/>
    <property type="match status" value="2"/>
</dbReference>
<feature type="compositionally biased region" description="Polar residues" evidence="4">
    <location>
        <begin position="1045"/>
        <end position="1058"/>
    </location>
</feature>
<feature type="region of interest" description="Disordered" evidence="4">
    <location>
        <begin position="261"/>
        <end position="280"/>
    </location>
</feature>
<dbReference type="InterPro" id="IPR001487">
    <property type="entry name" value="Bromodomain"/>
</dbReference>
<feature type="domain" description="Bromo" evidence="5">
    <location>
        <begin position="442"/>
        <end position="514"/>
    </location>
</feature>
<dbReference type="InterPro" id="IPR027353">
    <property type="entry name" value="NET_dom"/>
</dbReference>
<evidence type="ECO:0000256" key="1">
    <source>
        <dbReference type="ARBA" id="ARBA00022737"/>
    </source>
</evidence>
<dbReference type="PRINTS" id="PR00503">
    <property type="entry name" value="BROMODOMAIN"/>
</dbReference>
<dbReference type="InterPro" id="IPR038336">
    <property type="entry name" value="NET_sf"/>
</dbReference>
<dbReference type="WBParaSite" id="PSAMB.scaffold41size102001.g1084.t3">
    <property type="protein sequence ID" value="PSAMB.scaffold41size102001.g1084.t3"/>
    <property type="gene ID" value="PSAMB.scaffold41size102001.g1084"/>
</dbReference>
<feature type="region of interest" description="Disordered" evidence="4">
    <location>
        <begin position="531"/>
        <end position="556"/>
    </location>
</feature>
<evidence type="ECO:0000259" key="5">
    <source>
        <dbReference type="PROSITE" id="PS50014"/>
    </source>
</evidence>
<dbReference type="InterPro" id="IPR043509">
    <property type="entry name" value="Bromo_Brdt_II"/>
</dbReference>
<feature type="compositionally biased region" description="Basic and acidic residues" evidence="4">
    <location>
        <begin position="1161"/>
        <end position="1174"/>
    </location>
</feature>
<dbReference type="FunFam" id="1.20.1270.220:FF:000001">
    <property type="entry name" value="bromodomain-containing protein 2 isoform X1"/>
    <property type="match status" value="1"/>
</dbReference>
<dbReference type="InterPro" id="IPR043508">
    <property type="entry name" value="Bromo_Brdt_I"/>
</dbReference>
<dbReference type="Pfam" id="PF17035">
    <property type="entry name" value="BET"/>
    <property type="match status" value="1"/>
</dbReference>
<dbReference type="Proteomes" id="UP000887566">
    <property type="component" value="Unplaced"/>
</dbReference>
<accession>A0A914WJE3</accession>
<feature type="compositionally biased region" description="Basic residues" evidence="4">
    <location>
        <begin position="663"/>
        <end position="672"/>
    </location>
</feature>
<feature type="compositionally biased region" description="Low complexity" evidence="4">
    <location>
        <begin position="937"/>
        <end position="948"/>
    </location>
</feature>
<evidence type="ECO:0000256" key="3">
    <source>
        <dbReference type="PROSITE-ProRule" id="PRU00035"/>
    </source>
</evidence>
<keyword evidence="7" id="KW-1185">Reference proteome</keyword>
<dbReference type="SUPFAM" id="SSF47370">
    <property type="entry name" value="Bromodomain"/>
    <property type="match status" value="3"/>
</dbReference>
<dbReference type="GO" id="GO:0005634">
    <property type="term" value="C:nucleus"/>
    <property type="evidence" value="ECO:0007669"/>
    <property type="project" value="TreeGrafter"/>
</dbReference>
<evidence type="ECO:0000259" key="6">
    <source>
        <dbReference type="PROSITE" id="PS51525"/>
    </source>
</evidence>
<feature type="region of interest" description="Disordered" evidence="4">
    <location>
        <begin position="826"/>
        <end position="1175"/>
    </location>
</feature>
<dbReference type="Gene3D" id="1.20.920.10">
    <property type="entry name" value="Bromodomain-like"/>
    <property type="match status" value="3"/>
</dbReference>
<keyword evidence="2 3" id="KW-0103">Bromodomain</keyword>